<dbReference type="InterPro" id="IPR052017">
    <property type="entry name" value="TSUP"/>
</dbReference>
<evidence type="ECO:0000256" key="8">
    <source>
        <dbReference type="RuleBase" id="RU363041"/>
    </source>
</evidence>
<comment type="similarity">
    <text evidence="2 8">Belongs to the 4-toluene sulfonate uptake permease (TSUP) (TC 2.A.102) family.</text>
</comment>
<keyword evidence="7 8" id="KW-0472">Membrane</keyword>
<dbReference type="Pfam" id="PF01925">
    <property type="entry name" value="TauE"/>
    <property type="match status" value="1"/>
</dbReference>
<evidence type="ECO:0000256" key="6">
    <source>
        <dbReference type="ARBA" id="ARBA00022989"/>
    </source>
</evidence>
<sequence length="267" mass="26747">MGIGEVAALLGVGLAAGTINTVVGSGTLVTFPTLLAFGYSPVVANVTNTVGLVPGSLSGIYGYRAEIAEFRAAGGKRLVRLVVASLLGAAVGALLLFLLPAKAFKAIVPALIALALVLIIVQPRLAKRVAARREAKGDGVRAGGWGVLLAVFGSGMYGGYFGAAQGVLLMAILGLTYSDRLQVLNGVKNILACVVNAIAAVVFITVGALGLGGSQHPSVRWGAALAIAVGALVGGKIGASVGRRLPPRVLRGLIIVVGLVAIGSLVL</sequence>
<keyword evidence="4 8" id="KW-1003">Cell membrane</keyword>
<feature type="transmembrane region" description="Helical" evidence="8">
    <location>
        <begin position="78"/>
        <end position="100"/>
    </location>
</feature>
<dbReference type="InterPro" id="IPR002781">
    <property type="entry name" value="TM_pro_TauE-like"/>
</dbReference>
<feature type="transmembrane region" description="Helical" evidence="8">
    <location>
        <begin position="106"/>
        <end position="126"/>
    </location>
</feature>
<gene>
    <name evidence="9" type="ORF">KGQ19_10480</name>
</gene>
<evidence type="ECO:0000313" key="10">
    <source>
        <dbReference type="Proteomes" id="UP000730482"/>
    </source>
</evidence>
<organism evidence="9 10">
    <name type="scientific">Catenulispora pinistramenti</name>
    <dbReference type="NCBI Taxonomy" id="2705254"/>
    <lineage>
        <taxon>Bacteria</taxon>
        <taxon>Bacillati</taxon>
        <taxon>Actinomycetota</taxon>
        <taxon>Actinomycetes</taxon>
        <taxon>Catenulisporales</taxon>
        <taxon>Catenulisporaceae</taxon>
        <taxon>Catenulispora</taxon>
    </lineage>
</organism>
<name>A0ABS5KMS8_9ACTN</name>
<feature type="transmembrane region" description="Helical" evidence="8">
    <location>
        <begin position="190"/>
        <end position="212"/>
    </location>
</feature>
<keyword evidence="3" id="KW-0813">Transport</keyword>
<keyword evidence="5 8" id="KW-0812">Transmembrane</keyword>
<evidence type="ECO:0000256" key="5">
    <source>
        <dbReference type="ARBA" id="ARBA00022692"/>
    </source>
</evidence>
<dbReference type="EMBL" id="JAAFYZ010000025">
    <property type="protein sequence ID" value="MBS2547300.1"/>
    <property type="molecule type" value="Genomic_DNA"/>
</dbReference>
<proteinExistence type="inferred from homology"/>
<evidence type="ECO:0000313" key="9">
    <source>
        <dbReference type="EMBL" id="MBS2547300.1"/>
    </source>
</evidence>
<feature type="transmembrane region" description="Helical" evidence="8">
    <location>
        <begin position="160"/>
        <end position="178"/>
    </location>
</feature>
<comment type="subcellular location">
    <subcellularLocation>
        <location evidence="1 8">Cell membrane</location>
        <topology evidence="1 8">Multi-pass membrane protein</topology>
    </subcellularLocation>
</comment>
<evidence type="ECO:0000256" key="3">
    <source>
        <dbReference type="ARBA" id="ARBA00022448"/>
    </source>
</evidence>
<dbReference type="Proteomes" id="UP000730482">
    <property type="component" value="Unassembled WGS sequence"/>
</dbReference>
<protein>
    <recommendedName>
        <fullName evidence="8">Probable membrane transporter protein</fullName>
    </recommendedName>
</protein>
<evidence type="ECO:0000256" key="1">
    <source>
        <dbReference type="ARBA" id="ARBA00004651"/>
    </source>
</evidence>
<evidence type="ECO:0000256" key="2">
    <source>
        <dbReference type="ARBA" id="ARBA00009142"/>
    </source>
</evidence>
<reference evidence="9 10" key="1">
    <citation type="submission" date="2020-02" db="EMBL/GenBank/DDBJ databases">
        <title>Acidophilic actinobacteria isolated from forest soil.</title>
        <authorList>
            <person name="Golinska P."/>
        </authorList>
    </citation>
    <scope>NUCLEOTIDE SEQUENCE [LARGE SCALE GENOMIC DNA]</scope>
    <source>
        <strain evidence="9 10">NL8</strain>
    </source>
</reference>
<keyword evidence="10" id="KW-1185">Reference proteome</keyword>
<keyword evidence="6 8" id="KW-1133">Transmembrane helix</keyword>
<dbReference type="RefSeq" id="WP_212008895.1">
    <property type="nucleotide sequence ID" value="NZ_JAAFYZ010000025.1"/>
</dbReference>
<evidence type="ECO:0000256" key="7">
    <source>
        <dbReference type="ARBA" id="ARBA00023136"/>
    </source>
</evidence>
<feature type="transmembrane region" description="Helical" evidence="8">
    <location>
        <begin position="249"/>
        <end position="266"/>
    </location>
</feature>
<evidence type="ECO:0000256" key="4">
    <source>
        <dbReference type="ARBA" id="ARBA00022475"/>
    </source>
</evidence>
<dbReference type="PANTHER" id="PTHR30269:SF0">
    <property type="entry name" value="MEMBRANE TRANSPORTER PROTEIN YFCA-RELATED"/>
    <property type="match status" value="1"/>
</dbReference>
<dbReference type="PANTHER" id="PTHR30269">
    <property type="entry name" value="TRANSMEMBRANE PROTEIN YFCA"/>
    <property type="match status" value="1"/>
</dbReference>
<comment type="caution">
    <text evidence="9">The sequence shown here is derived from an EMBL/GenBank/DDBJ whole genome shotgun (WGS) entry which is preliminary data.</text>
</comment>
<feature type="transmembrane region" description="Helical" evidence="8">
    <location>
        <begin position="218"/>
        <end position="237"/>
    </location>
</feature>
<accession>A0ABS5KMS8</accession>